<accession>A0A919JCC1</accession>
<protein>
    <submittedName>
        <fullName evidence="2">Uncharacterized protein</fullName>
    </submittedName>
</protein>
<evidence type="ECO:0000313" key="2">
    <source>
        <dbReference type="EMBL" id="GIE14556.1"/>
    </source>
</evidence>
<feature type="region of interest" description="Disordered" evidence="1">
    <location>
        <begin position="1"/>
        <end position="22"/>
    </location>
</feature>
<reference evidence="2" key="1">
    <citation type="submission" date="2021-01" db="EMBL/GenBank/DDBJ databases">
        <title>Whole genome shotgun sequence of Actinoplanes ferrugineus NBRC 15555.</title>
        <authorList>
            <person name="Komaki H."/>
            <person name="Tamura T."/>
        </authorList>
    </citation>
    <scope>NUCLEOTIDE SEQUENCE</scope>
    <source>
        <strain evidence="2">NBRC 15555</strain>
    </source>
</reference>
<proteinExistence type="predicted"/>
<dbReference type="AlphaFoldDB" id="A0A919JCC1"/>
<dbReference type="Proteomes" id="UP000598174">
    <property type="component" value="Unassembled WGS sequence"/>
</dbReference>
<name>A0A919JCC1_9ACTN</name>
<evidence type="ECO:0000313" key="3">
    <source>
        <dbReference type="Proteomes" id="UP000598174"/>
    </source>
</evidence>
<dbReference type="EMBL" id="BOMM01000056">
    <property type="protein sequence ID" value="GIE14556.1"/>
    <property type="molecule type" value="Genomic_DNA"/>
</dbReference>
<organism evidence="2 3">
    <name type="scientific">Paractinoplanes ferrugineus</name>
    <dbReference type="NCBI Taxonomy" id="113564"/>
    <lineage>
        <taxon>Bacteria</taxon>
        <taxon>Bacillati</taxon>
        <taxon>Actinomycetota</taxon>
        <taxon>Actinomycetes</taxon>
        <taxon>Micromonosporales</taxon>
        <taxon>Micromonosporaceae</taxon>
        <taxon>Paractinoplanes</taxon>
    </lineage>
</organism>
<gene>
    <name evidence="2" type="ORF">Afe05nite_63960</name>
</gene>
<keyword evidence="3" id="KW-1185">Reference proteome</keyword>
<evidence type="ECO:0000256" key="1">
    <source>
        <dbReference type="SAM" id="MobiDB-lite"/>
    </source>
</evidence>
<sequence>MPVAESSAKRSGKWSSRSGGSCLGGKALVAGAKNAKLTWTFTGRSAALWVRSLAPGRHTVAVVAPGSNVVSDGLFYIP</sequence>
<comment type="caution">
    <text evidence="2">The sequence shown here is derived from an EMBL/GenBank/DDBJ whole genome shotgun (WGS) entry which is preliminary data.</text>
</comment>